<dbReference type="SUPFAM" id="SSF89372">
    <property type="entry name" value="Fucose-specific lectin"/>
    <property type="match status" value="1"/>
</dbReference>
<dbReference type="InterPro" id="IPR032812">
    <property type="entry name" value="SbsA_Ig"/>
</dbReference>
<feature type="domain" description="SbsA Ig-like" evidence="2">
    <location>
        <begin position="33"/>
        <end position="136"/>
    </location>
</feature>
<gene>
    <name evidence="3" type="ORF">MNBD_GAMMA05-882</name>
</gene>
<dbReference type="InterPro" id="IPR014755">
    <property type="entry name" value="Cu-Rt/internalin_Ig-like"/>
</dbReference>
<dbReference type="AlphaFoldDB" id="A0A3B0WM78"/>
<reference evidence="3" key="1">
    <citation type="submission" date="2018-06" db="EMBL/GenBank/DDBJ databases">
        <authorList>
            <person name="Zhirakovskaya E."/>
        </authorList>
    </citation>
    <scope>NUCLEOTIDE SEQUENCE</scope>
</reference>
<accession>A0A3B0WM78</accession>
<dbReference type="Gene3D" id="2.60.40.1220">
    <property type="match status" value="1"/>
</dbReference>
<sequence length="556" mass="59104">MNNKTTSTNRNLYFSLLLPLFLSACGGGGGGSSAPGVSSTSPADNASEVARNSNITATFNKDILNTSVDATSFTLAKSGTENTAGSVNFDGAGNIATFTPTNSLANLANYTATLSTAIIDLSGNALASNYNWSFTTADGAWGSAVPIETDNASSASRPQIAVNKTGQAVAVWVHDVDGAGGISLRASRYTPGSGWGNAEQIAADGISTTRGPQIAIDSKGNATAIWVQNEGAIFNIWSNHFTPDTGWEGAERIEIATGVGNAFTPKIVANDDGVMIAAWYRNEANPSGQPFFIWTNRFTPQTGWGVAEQISNDGIFPGIVIANNGTAMITWTASVSSNTDPLFHYSKQFTPANGWDSTAKLIDSGQDAFFDREPALDKDDNPVVLIRSRTALWLKRYSEANGWGAAEPITISDTATQVLLAKFSIDSEDNILAVWQERNGSSLQNLWANSFIPGTGWGTAELIEIKDERDVEAQQLVVDSSGNGIVLWQQSDGTRKNIWGNRFSKGAGWGTAKLIEIENGGDARRVQVGIDSNGNAQAVWQQSDGARTSIRTNRFE</sequence>
<dbReference type="Pfam" id="PF13205">
    <property type="entry name" value="Big_5"/>
    <property type="match status" value="1"/>
</dbReference>
<keyword evidence="1" id="KW-0732">Signal</keyword>
<dbReference type="EMBL" id="UOFE01000003">
    <property type="protein sequence ID" value="VAW50479.1"/>
    <property type="molecule type" value="Genomic_DNA"/>
</dbReference>
<protein>
    <recommendedName>
        <fullName evidence="2">SbsA Ig-like domain-containing protein</fullName>
    </recommendedName>
</protein>
<organism evidence="3">
    <name type="scientific">hydrothermal vent metagenome</name>
    <dbReference type="NCBI Taxonomy" id="652676"/>
    <lineage>
        <taxon>unclassified sequences</taxon>
        <taxon>metagenomes</taxon>
        <taxon>ecological metagenomes</taxon>
    </lineage>
</organism>
<name>A0A3B0WM78_9ZZZZ</name>
<proteinExistence type="predicted"/>
<evidence type="ECO:0000259" key="2">
    <source>
        <dbReference type="Pfam" id="PF13205"/>
    </source>
</evidence>
<evidence type="ECO:0000256" key="1">
    <source>
        <dbReference type="ARBA" id="ARBA00022729"/>
    </source>
</evidence>
<dbReference type="PROSITE" id="PS51257">
    <property type="entry name" value="PROKAR_LIPOPROTEIN"/>
    <property type="match status" value="1"/>
</dbReference>
<evidence type="ECO:0000313" key="3">
    <source>
        <dbReference type="EMBL" id="VAW50479.1"/>
    </source>
</evidence>